<dbReference type="EMBL" id="BMFR01000001">
    <property type="protein sequence ID" value="GGG61084.1"/>
    <property type="molecule type" value="Genomic_DNA"/>
</dbReference>
<dbReference type="Pfam" id="PF18143">
    <property type="entry name" value="HAD_SAK_2"/>
    <property type="match status" value="1"/>
</dbReference>
<name>A0A917GXX1_9BACI</name>
<dbReference type="AlphaFoldDB" id="A0A917GXX1"/>
<organism evidence="1 2">
    <name type="scientific">Virgibacillus oceani</name>
    <dbReference type="NCBI Taxonomy" id="1479511"/>
    <lineage>
        <taxon>Bacteria</taxon>
        <taxon>Bacillati</taxon>
        <taxon>Bacillota</taxon>
        <taxon>Bacilli</taxon>
        <taxon>Bacillales</taxon>
        <taxon>Bacillaceae</taxon>
        <taxon>Virgibacillus</taxon>
    </lineage>
</organism>
<keyword evidence="2" id="KW-1185">Reference proteome</keyword>
<evidence type="ECO:0000313" key="1">
    <source>
        <dbReference type="EMBL" id="GGG61084.1"/>
    </source>
</evidence>
<dbReference type="RefSeq" id="WP_188453341.1">
    <property type="nucleotide sequence ID" value="NZ_BMFR01000001.1"/>
</dbReference>
<comment type="caution">
    <text evidence="1">The sequence shown here is derived from an EMBL/GenBank/DDBJ whole genome shotgun (WGS) entry which is preliminary data.</text>
</comment>
<protein>
    <submittedName>
        <fullName evidence="1">Uncharacterized protein</fullName>
    </submittedName>
</protein>
<gene>
    <name evidence="1" type="ORF">GCM10011398_00430</name>
</gene>
<reference evidence="1" key="1">
    <citation type="journal article" date="2014" name="Int. J. Syst. Evol. Microbiol.">
        <title>Complete genome sequence of Corynebacterium casei LMG S-19264T (=DSM 44701T), isolated from a smear-ripened cheese.</title>
        <authorList>
            <consortium name="US DOE Joint Genome Institute (JGI-PGF)"/>
            <person name="Walter F."/>
            <person name="Albersmeier A."/>
            <person name="Kalinowski J."/>
            <person name="Ruckert C."/>
        </authorList>
    </citation>
    <scope>NUCLEOTIDE SEQUENCE</scope>
    <source>
        <strain evidence="1">CGMCC 1.12754</strain>
    </source>
</reference>
<evidence type="ECO:0000313" key="2">
    <source>
        <dbReference type="Proteomes" id="UP000622860"/>
    </source>
</evidence>
<dbReference type="Proteomes" id="UP000622860">
    <property type="component" value="Unassembled WGS sequence"/>
</dbReference>
<accession>A0A917GXX1</accession>
<proteinExistence type="predicted"/>
<reference evidence="1" key="2">
    <citation type="submission" date="2020-09" db="EMBL/GenBank/DDBJ databases">
        <authorList>
            <person name="Sun Q."/>
            <person name="Zhou Y."/>
        </authorList>
    </citation>
    <scope>NUCLEOTIDE SEQUENCE</scope>
    <source>
        <strain evidence="1">CGMCC 1.12754</strain>
    </source>
</reference>
<sequence>MAKSINIYIDIDGVLTTKFSNSSKQHSGLQFDSVCVENLKQLITDLRNIFEIIVIIIISDWRYNFSRNELEYIFCTVYKLKGYIDRLDVTEKMYNREFEIKQHMESQNDSDIIVILDDMNLKDDNLTKYHLRTREEDGIRAFDDVKSCILRIIQKQIGL</sequence>